<organism evidence="2 3">
    <name type="scientific">Entamoeba nuttalli</name>
    <dbReference type="NCBI Taxonomy" id="412467"/>
    <lineage>
        <taxon>Eukaryota</taxon>
        <taxon>Amoebozoa</taxon>
        <taxon>Evosea</taxon>
        <taxon>Archamoebae</taxon>
        <taxon>Mastigamoebida</taxon>
        <taxon>Entamoebidae</taxon>
        <taxon>Entamoeba</taxon>
    </lineage>
</organism>
<keyword evidence="3" id="KW-1185">Reference proteome</keyword>
<dbReference type="EMBL" id="BAAFRS010000305">
    <property type="protein sequence ID" value="GAB1226854.1"/>
    <property type="molecule type" value="Genomic_DNA"/>
</dbReference>
<evidence type="ECO:0000313" key="3">
    <source>
        <dbReference type="Proteomes" id="UP001628156"/>
    </source>
</evidence>
<accession>A0ABQ0DVH7</accession>
<name>A0ABQ0DVH7_9EUKA</name>
<proteinExistence type="predicted"/>
<gene>
    <name evidence="2" type="ORF">ENUP19_0305G0103</name>
</gene>
<evidence type="ECO:0000256" key="1">
    <source>
        <dbReference type="SAM" id="MobiDB-lite"/>
    </source>
</evidence>
<protein>
    <submittedName>
        <fullName evidence="2">Uncharacterized protein</fullName>
    </submittedName>
</protein>
<feature type="region of interest" description="Disordered" evidence="1">
    <location>
        <begin position="1"/>
        <end position="38"/>
    </location>
</feature>
<feature type="compositionally biased region" description="Basic residues" evidence="1">
    <location>
        <begin position="71"/>
        <end position="89"/>
    </location>
</feature>
<comment type="caution">
    <text evidence="2">The sequence shown here is derived from an EMBL/GenBank/DDBJ whole genome shotgun (WGS) entry which is preliminary data.</text>
</comment>
<dbReference type="Proteomes" id="UP001628156">
    <property type="component" value="Unassembled WGS sequence"/>
</dbReference>
<reference evidence="2 3" key="1">
    <citation type="journal article" date="2019" name="PLoS Negl. Trop. Dis.">
        <title>Whole genome sequencing of Entamoeba nuttalli reveals mammalian host-related molecular signatures and a novel octapeptide-repeat surface protein.</title>
        <authorList>
            <person name="Tanaka M."/>
            <person name="Makiuchi T."/>
            <person name="Komiyama T."/>
            <person name="Shiina T."/>
            <person name="Osaki K."/>
            <person name="Tachibana H."/>
        </authorList>
    </citation>
    <scope>NUCLEOTIDE SEQUENCE [LARGE SCALE GENOMIC DNA]</scope>
    <source>
        <strain evidence="2 3">P19-061405</strain>
    </source>
</reference>
<evidence type="ECO:0000313" key="2">
    <source>
        <dbReference type="EMBL" id="GAB1226854.1"/>
    </source>
</evidence>
<sequence length="89" mass="10047">MPKGGKAKESKSKQNKKEKEVKKPSKVAQTRDELRKEAQHIDQNVDALKQLGLIGSGVVEPSTDLKLLTKREKKKLQQKAKRNRGTKLD</sequence>
<feature type="region of interest" description="Disordered" evidence="1">
    <location>
        <begin position="70"/>
        <end position="89"/>
    </location>
</feature>